<dbReference type="Proteomes" id="UP000823749">
    <property type="component" value="Chromosome 11"/>
</dbReference>
<name>A0AAV6IDF0_9ERIC</name>
<dbReference type="AlphaFoldDB" id="A0AAV6IDF0"/>
<comment type="caution">
    <text evidence="1">The sequence shown here is derived from an EMBL/GenBank/DDBJ whole genome shotgun (WGS) entry which is preliminary data.</text>
</comment>
<protein>
    <submittedName>
        <fullName evidence="1">Uncharacterized protein</fullName>
    </submittedName>
</protein>
<sequence length="50" mass="5693">MPPIACNWKRNRLSIAKNWDAAHVAAIQKFNEIIGVDVVTKEVIHVNYAF</sequence>
<accession>A0AAV6IDF0</accession>
<evidence type="ECO:0000313" key="1">
    <source>
        <dbReference type="EMBL" id="KAG5524640.1"/>
    </source>
</evidence>
<dbReference type="EMBL" id="JACTNZ010000011">
    <property type="protein sequence ID" value="KAG5524640.1"/>
    <property type="molecule type" value="Genomic_DNA"/>
</dbReference>
<reference evidence="1" key="1">
    <citation type="submission" date="2020-08" db="EMBL/GenBank/DDBJ databases">
        <title>Plant Genome Project.</title>
        <authorList>
            <person name="Zhang R.-G."/>
        </authorList>
    </citation>
    <scope>NUCLEOTIDE SEQUENCE</scope>
    <source>
        <strain evidence="1">WSP0</strain>
        <tissue evidence="1">Leaf</tissue>
    </source>
</reference>
<organism evidence="1 2">
    <name type="scientific">Rhododendron griersonianum</name>
    <dbReference type="NCBI Taxonomy" id="479676"/>
    <lineage>
        <taxon>Eukaryota</taxon>
        <taxon>Viridiplantae</taxon>
        <taxon>Streptophyta</taxon>
        <taxon>Embryophyta</taxon>
        <taxon>Tracheophyta</taxon>
        <taxon>Spermatophyta</taxon>
        <taxon>Magnoliopsida</taxon>
        <taxon>eudicotyledons</taxon>
        <taxon>Gunneridae</taxon>
        <taxon>Pentapetalae</taxon>
        <taxon>asterids</taxon>
        <taxon>Ericales</taxon>
        <taxon>Ericaceae</taxon>
        <taxon>Ericoideae</taxon>
        <taxon>Rhodoreae</taxon>
        <taxon>Rhododendron</taxon>
    </lineage>
</organism>
<keyword evidence="2" id="KW-1185">Reference proteome</keyword>
<gene>
    <name evidence="1" type="ORF">RHGRI_031347</name>
</gene>
<evidence type="ECO:0000313" key="2">
    <source>
        <dbReference type="Proteomes" id="UP000823749"/>
    </source>
</evidence>
<proteinExistence type="predicted"/>